<evidence type="ECO:0000313" key="1">
    <source>
        <dbReference type="EMBL" id="MDK7292300.1"/>
    </source>
</evidence>
<dbReference type="AlphaFoldDB" id="A0AAW6YJZ4"/>
<dbReference type="Proteomes" id="UP001237917">
    <property type="component" value="Unassembled WGS sequence"/>
</dbReference>
<reference evidence="1" key="1">
    <citation type="submission" date="2023-05" db="EMBL/GenBank/DDBJ databases">
        <title>Cataloging the Phylogenetic Diversity of Human Bladder Bacteria.</title>
        <authorList>
            <person name="Du J."/>
        </authorList>
    </citation>
    <scope>NUCLEOTIDE SEQUENCE</scope>
    <source>
        <strain evidence="1">UMB0765</strain>
    </source>
</reference>
<name>A0AAW6YJZ4_9STRE</name>
<comment type="caution">
    <text evidence="1">The sequence shown here is derived from an EMBL/GenBank/DDBJ whole genome shotgun (WGS) entry which is preliminary data.</text>
</comment>
<sequence>MPIVEFMHVVGDSQRNHLERVLEKIHYYHSAQDVSGLEYLLAAERANNTVNELFQHLNTILIRAYLRDLSKEDGDTSI</sequence>
<dbReference type="RefSeq" id="WP_244898379.1">
    <property type="nucleotide sequence ID" value="NZ_CP116957.1"/>
</dbReference>
<organism evidence="1 2">
    <name type="scientific">Streptococcus pasteurianus</name>
    <dbReference type="NCBI Taxonomy" id="197614"/>
    <lineage>
        <taxon>Bacteria</taxon>
        <taxon>Bacillati</taxon>
        <taxon>Bacillota</taxon>
        <taxon>Bacilli</taxon>
        <taxon>Lactobacillales</taxon>
        <taxon>Streptococcaceae</taxon>
        <taxon>Streptococcus</taxon>
    </lineage>
</organism>
<protein>
    <submittedName>
        <fullName evidence="1">Uncharacterized protein</fullName>
    </submittedName>
</protein>
<evidence type="ECO:0000313" key="2">
    <source>
        <dbReference type="Proteomes" id="UP001237917"/>
    </source>
</evidence>
<proteinExistence type="predicted"/>
<dbReference type="EMBL" id="JASOPU010000002">
    <property type="protein sequence ID" value="MDK7292300.1"/>
    <property type="molecule type" value="Genomic_DNA"/>
</dbReference>
<gene>
    <name evidence="1" type="ORF">QP487_02265</name>
</gene>
<accession>A0AAW6YJZ4</accession>